<proteinExistence type="predicted"/>
<gene>
    <name evidence="7" type="ORF">Salat_1658200</name>
</gene>
<dbReference type="Proteomes" id="UP001293254">
    <property type="component" value="Unassembled WGS sequence"/>
</dbReference>
<feature type="region of interest" description="Disordered" evidence="5">
    <location>
        <begin position="178"/>
        <end position="217"/>
    </location>
</feature>
<dbReference type="AlphaFoldDB" id="A0AAE1Y6J2"/>
<keyword evidence="2 4" id="KW-0863">Zinc-finger</keyword>
<dbReference type="InterPro" id="IPR001876">
    <property type="entry name" value="Znf_RanBP2"/>
</dbReference>
<evidence type="ECO:0000256" key="3">
    <source>
        <dbReference type="ARBA" id="ARBA00022833"/>
    </source>
</evidence>
<reference evidence="7" key="2">
    <citation type="journal article" date="2024" name="Plant">
        <title>Genomic evolution and insights into agronomic trait innovations of Sesamum species.</title>
        <authorList>
            <person name="Miao H."/>
            <person name="Wang L."/>
            <person name="Qu L."/>
            <person name="Liu H."/>
            <person name="Sun Y."/>
            <person name="Le M."/>
            <person name="Wang Q."/>
            <person name="Wei S."/>
            <person name="Zheng Y."/>
            <person name="Lin W."/>
            <person name="Duan Y."/>
            <person name="Cao H."/>
            <person name="Xiong S."/>
            <person name="Wang X."/>
            <person name="Wei L."/>
            <person name="Li C."/>
            <person name="Ma Q."/>
            <person name="Ju M."/>
            <person name="Zhao R."/>
            <person name="Li G."/>
            <person name="Mu C."/>
            <person name="Tian Q."/>
            <person name="Mei H."/>
            <person name="Zhang T."/>
            <person name="Gao T."/>
            <person name="Zhang H."/>
        </authorList>
    </citation>
    <scope>NUCLEOTIDE SEQUENCE</scope>
    <source>
        <strain evidence="7">3651</strain>
    </source>
</reference>
<feature type="region of interest" description="Disordered" evidence="5">
    <location>
        <begin position="73"/>
        <end position="95"/>
    </location>
</feature>
<keyword evidence="1" id="KW-0479">Metal-binding</keyword>
<dbReference type="PROSITE" id="PS01358">
    <property type="entry name" value="ZF_RANBP2_1"/>
    <property type="match status" value="2"/>
</dbReference>
<accession>A0AAE1Y6J2</accession>
<name>A0AAE1Y6J2_9LAMI</name>
<sequence length="217" mass="25247">MKKGDWLCPKCDFMNFAKNTVCLQCDAKRPKRQLLPGEWECPQCNFLNYRRNTACFHCEHKRPPDTYVESQFQRSNISKGDRTGRHSDSGPIENGVDSMILNEEEEDDVDSYEMIDDDLGVQLRNEDEPFDPRKEKWKGLLMECQLTKGSQNRVRNAALLSDDDDLVQLWQRRGIFRSKKKGNRRGSSGMDHIRRRSSFKDESLSETDSDDDSKLSQ</sequence>
<dbReference type="GO" id="GO:0003729">
    <property type="term" value="F:mRNA binding"/>
    <property type="evidence" value="ECO:0007669"/>
    <property type="project" value="TreeGrafter"/>
</dbReference>
<evidence type="ECO:0000313" key="8">
    <source>
        <dbReference type="Proteomes" id="UP001293254"/>
    </source>
</evidence>
<dbReference type="Gene3D" id="4.10.1060.10">
    <property type="entry name" value="Zinc finger, RanBP2-type"/>
    <property type="match status" value="2"/>
</dbReference>
<dbReference type="PANTHER" id="PTHR23111">
    <property type="entry name" value="ZINC FINGER PROTEIN"/>
    <property type="match status" value="1"/>
</dbReference>
<dbReference type="SUPFAM" id="SSF90209">
    <property type="entry name" value="Ran binding protein zinc finger-like"/>
    <property type="match status" value="2"/>
</dbReference>
<dbReference type="PANTHER" id="PTHR23111:SF29">
    <property type="entry name" value="OS07G0404300 PROTEIN"/>
    <property type="match status" value="1"/>
</dbReference>
<feature type="domain" description="RanBP2-type" evidence="6">
    <location>
        <begin position="2"/>
        <end position="31"/>
    </location>
</feature>
<evidence type="ECO:0000256" key="4">
    <source>
        <dbReference type="PROSITE-ProRule" id="PRU00322"/>
    </source>
</evidence>
<feature type="domain" description="RanBP2-type" evidence="6">
    <location>
        <begin position="35"/>
        <end position="64"/>
    </location>
</feature>
<organism evidence="7 8">
    <name type="scientific">Sesamum alatum</name>
    <dbReference type="NCBI Taxonomy" id="300844"/>
    <lineage>
        <taxon>Eukaryota</taxon>
        <taxon>Viridiplantae</taxon>
        <taxon>Streptophyta</taxon>
        <taxon>Embryophyta</taxon>
        <taxon>Tracheophyta</taxon>
        <taxon>Spermatophyta</taxon>
        <taxon>Magnoliopsida</taxon>
        <taxon>eudicotyledons</taxon>
        <taxon>Gunneridae</taxon>
        <taxon>Pentapetalae</taxon>
        <taxon>asterids</taxon>
        <taxon>lamiids</taxon>
        <taxon>Lamiales</taxon>
        <taxon>Pedaliaceae</taxon>
        <taxon>Sesamum</taxon>
    </lineage>
</organism>
<dbReference type="Pfam" id="PF00641">
    <property type="entry name" value="Zn_ribbon_RanBP"/>
    <property type="match status" value="2"/>
</dbReference>
<evidence type="ECO:0000259" key="6">
    <source>
        <dbReference type="PROSITE" id="PS50199"/>
    </source>
</evidence>
<keyword evidence="8" id="KW-1185">Reference proteome</keyword>
<dbReference type="SMART" id="SM00547">
    <property type="entry name" value="ZnF_RBZ"/>
    <property type="match status" value="2"/>
</dbReference>
<dbReference type="EMBL" id="JACGWO010000006">
    <property type="protein sequence ID" value="KAK4424646.1"/>
    <property type="molecule type" value="Genomic_DNA"/>
</dbReference>
<evidence type="ECO:0000256" key="1">
    <source>
        <dbReference type="ARBA" id="ARBA00022723"/>
    </source>
</evidence>
<protein>
    <recommendedName>
        <fullName evidence="6">RanBP2-type domain-containing protein</fullName>
    </recommendedName>
</protein>
<reference evidence="7" key="1">
    <citation type="submission" date="2020-06" db="EMBL/GenBank/DDBJ databases">
        <authorList>
            <person name="Li T."/>
            <person name="Hu X."/>
            <person name="Zhang T."/>
            <person name="Song X."/>
            <person name="Zhang H."/>
            <person name="Dai N."/>
            <person name="Sheng W."/>
            <person name="Hou X."/>
            <person name="Wei L."/>
        </authorList>
    </citation>
    <scope>NUCLEOTIDE SEQUENCE</scope>
    <source>
        <strain evidence="7">3651</strain>
        <tissue evidence="7">Leaf</tissue>
    </source>
</reference>
<dbReference type="GO" id="GO:0005737">
    <property type="term" value="C:cytoplasm"/>
    <property type="evidence" value="ECO:0007669"/>
    <property type="project" value="TreeGrafter"/>
</dbReference>
<evidence type="ECO:0000313" key="7">
    <source>
        <dbReference type="EMBL" id="KAK4424646.1"/>
    </source>
</evidence>
<feature type="compositionally biased region" description="Basic and acidic residues" evidence="5">
    <location>
        <begin position="79"/>
        <end position="88"/>
    </location>
</feature>
<evidence type="ECO:0000256" key="2">
    <source>
        <dbReference type="ARBA" id="ARBA00022771"/>
    </source>
</evidence>
<dbReference type="GO" id="GO:0008270">
    <property type="term" value="F:zinc ion binding"/>
    <property type="evidence" value="ECO:0007669"/>
    <property type="project" value="UniProtKB-KW"/>
</dbReference>
<keyword evidence="3" id="KW-0862">Zinc</keyword>
<evidence type="ECO:0000256" key="5">
    <source>
        <dbReference type="SAM" id="MobiDB-lite"/>
    </source>
</evidence>
<comment type="caution">
    <text evidence="7">The sequence shown here is derived from an EMBL/GenBank/DDBJ whole genome shotgun (WGS) entry which is preliminary data.</text>
</comment>
<dbReference type="InterPro" id="IPR036443">
    <property type="entry name" value="Znf_RanBP2_sf"/>
</dbReference>
<dbReference type="PROSITE" id="PS50199">
    <property type="entry name" value="ZF_RANBP2_2"/>
    <property type="match status" value="2"/>
</dbReference>